<evidence type="ECO:0000256" key="2">
    <source>
        <dbReference type="SAM" id="Coils"/>
    </source>
</evidence>
<dbReference type="PANTHER" id="PTHR30469">
    <property type="entry name" value="MULTIDRUG RESISTANCE PROTEIN MDTA"/>
    <property type="match status" value="1"/>
</dbReference>
<comment type="caution">
    <text evidence="5">The sequence shown here is derived from an EMBL/GenBank/DDBJ whole genome shotgun (WGS) entry which is preliminary data.</text>
</comment>
<evidence type="ECO:0000313" key="6">
    <source>
        <dbReference type="Proteomes" id="UP000526501"/>
    </source>
</evidence>
<name>A0A7X1E7D3_9BACT</name>
<sequence>MKLSFFVKFFLVVALLAAGGFYFINSMQPVAAVAEAKRSIAVRSVPGTLQVVAEKEMAIRSDLQGRVKESMLELGADVKEGDVLVQLDLGDLELMIEKVKTEIEAATLSLEQGSTRQFDLVTLRERLEDARRRLDAGMISQSDLDARQRDVTELEQAIEAELNVKQVRLRQTENELKILERNREKMTIRAPMDGVITDVLVYRGDLIGSGKEIAYMMSADRIVEVKVSEENFAGVEVGQIARVKFLGYGDATFDAEVSKTLPVADPLTQRYTVHLVVDIPMEKLFPGLTGEATITLDERENALIIPGTAIIGDRVFAVEDGLVKMKKIEKGYGSMTNVEIVSGLEEGDLVIVEDLDLYKEGDQVRISKAAN</sequence>
<dbReference type="AlphaFoldDB" id="A0A7X1E7D3"/>
<dbReference type="PANTHER" id="PTHR30469:SF33">
    <property type="entry name" value="SLR1207 PROTEIN"/>
    <property type="match status" value="1"/>
</dbReference>
<dbReference type="Gene3D" id="2.40.30.170">
    <property type="match status" value="1"/>
</dbReference>
<feature type="domain" description="Multidrug resistance protein MdtA-like barrel-sandwich hybrid" evidence="3">
    <location>
        <begin position="58"/>
        <end position="213"/>
    </location>
</feature>
<proteinExistence type="inferred from homology"/>
<evidence type="ECO:0000259" key="3">
    <source>
        <dbReference type="Pfam" id="PF25917"/>
    </source>
</evidence>
<feature type="coiled-coil region" evidence="2">
    <location>
        <begin position="155"/>
        <end position="189"/>
    </location>
</feature>
<evidence type="ECO:0000256" key="1">
    <source>
        <dbReference type="ARBA" id="ARBA00009477"/>
    </source>
</evidence>
<comment type="similarity">
    <text evidence="1">Belongs to the membrane fusion protein (MFP) (TC 8.A.1) family.</text>
</comment>
<dbReference type="Pfam" id="PF25954">
    <property type="entry name" value="Beta-barrel_RND_2"/>
    <property type="match status" value="1"/>
</dbReference>
<dbReference type="Proteomes" id="UP000526501">
    <property type="component" value="Unassembled WGS sequence"/>
</dbReference>
<dbReference type="GO" id="GO:0015562">
    <property type="term" value="F:efflux transmembrane transporter activity"/>
    <property type="evidence" value="ECO:0007669"/>
    <property type="project" value="TreeGrafter"/>
</dbReference>
<dbReference type="EMBL" id="JACHVC010000005">
    <property type="protein sequence ID" value="MBC2605076.1"/>
    <property type="molecule type" value="Genomic_DNA"/>
</dbReference>
<protein>
    <submittedName>
        <fullName evidence="5">Efflux RND transporter periplasmic adaptor subunit</fullName>
    </submittedName>
</protein>
<dbReference type="SUPFAM" id="SSF111369">
    <property type="entry name" value="HlyD-like secretion proteins"/>
    <property type="match status" value="1"/>
</dbReference>
<reference evidence="5 6" key="1">
    <citation type="submission" date="2020-07" db="EMBL/GenBank/DDBJ databases">
        <authorList>
            <person name="Feng X."/>
        </authorList>
    </citation>
    <scope>NUCLEOTIDE SEQUENCE [LARGE SCALE GENOMIC DNA]</scope>
    <source>
        <strain evidence="5 6">JCM23202</strain>
    </source>
</reference>
<dbReference type="GO" id="GO:1990281">
    <property type="term" value="C:efflux pump complex"/>
    <property type="evidence" value="ECO:0007669"/>
    <property type="project" value="TreeGrafter"/>
</dbReference>
<evidence type="ECO:0000313" key="5">
    <source>
        <dbReference type="EMBL" id="MBC2605076.1"/>
    </source>
</evidence>
<keyword evidence="2" id="KW-0175">Coiled coil</keyword>
<organism evidence="5 6">
    <name type="scientific">Pelagicoccus albus</name>
    <dbReference type="NCBI Taxonomy" id="415222"/>
    <lineage>
        <taxon>Bacteria</taxon>
        <taxon>Pseudomonadati</taxon>
        <taxon>Verrucomicrobiota</taxon>
        <taxon>Opitutia</taxon>
        <taxon>Puniceicoccales</taxon>
        <taxon>Pelagicoccaceae</taxon>
        <taxon>Pelagicoccus</taxon>
    </lineage>
</organism>
<feature type="domain" description="CusB-like beta-barrel" evidence="4">
    <location>
        <begin position="223"/>
        <end position="295"/>
    </location>
</feature>
<keyword evidence="6" id="KW-1185">Reference proteome</keyword>
<dbReference type="Gene3D" id="2.40.50.100">
    <property type="match status" value="1"/>
</dbReference>
<dbReference type="InterPro" id="IPR006143">
    <property type="entry name" value="RND_pump_MFP"/>
</dbReference>
<dbReference type="RefSeq" id="WP_185658957.1">
    <property type="nucleotide sequence ID" value="NZ_CAWPOO010000005.1"/>
</dbReference>
<gene>
    <name evidence="5" type="ORF">H5P27_03380</name>
</gene>
<dbReference type="InterPro" id="IPR058792">
    <property type="entry name" value="Beta-barrel_RND_2"/>
</dbReference>
<dbReference type="Gene3D" id="1.10.287.470">
    <property type="entry name" value="Helix hairpin bin"/>
    <property type="match status" value="1"/>
</dbReference>
<evidence type="ECO:0000259" key="4">
    <source>
        <dbReference type="Pfam" id="PF25954"/>
    </source>
</evidence>
<dbReference type="InterPro" id="IPR058625">
    <property type="entry name" value="MdtA-like_BSH"/>
</dbReference>
<dbReference type="NCBIfam" id="TIGR01730">
    <property type="entry name" value="RND_mfp"/>
    <property type="match status" value="1"/>
</dbReference>
<accession>A0A7X1E7D3</accession>
<dbReference type="Pfam" id="PF25917">
    <property type="entry name" value="BSH_RND"/>
    <property type="match status" value="1"/>
</dbReference>
<dbReference type="Gene3D" id="2.40.420.20">
    <property type="match status" value="1"/>
</dbReference>